<evidence type="ECO:0000256" key="4">
    <source>
        <dbReference type="ARBA" id="ARBA00023163"/>
    </source>
</evidence>
<dbReference type="SUPFAM" id="SSF88946">
    <property type="entry name" value="Sigma2 domain of RNA polymerase sigma factors"/>
    <property type="match status" value="1"/>
</dbReference>
<dbReference type="Gene3D" id="1.10.10.10">
    <property type="entry name" value="Winged helix-like DNA-binding domain superfamily/Winged helix DNA-binding domain"/>
    <property type="match status" value="1"/>
</dbReference>
<dbReference type="GO" id="GO:0006352">
    <property type="term" value="P:DNA-templated transcription initiation"/>
    <property type="evidence" value="ECO:0007669"/>
    <property type="project" value="InterPro"/>
</dbReference>
<gene>
    <name evidence="6" type="ORF">A5CPEGH6_13680</name>
</gene>
<protein>
    <submittedName>
        <fullName evidence="6">DNA-directed RNA polymerase sigma-70 factor</fullName>
    </submittedName>
</protein>
<keyword evidence="7" id="KW-1185">Reference proteome</keyword>
<dbReference type="InterPro" id="IPR014284">
    <property type="entry name" value="RNA_pol_sigma-70_dom"/>
</dbReference>
<dbReference type="Gene3D" id="1.10.1740.10">
    <property type="match status" value="1"/>
</dbReference>
<keyword evidence="4" id="KW-0804">Transcription</keyword>
<dbReference type="SUPFAM" id="SSF88659">
    <property type="entry name" value="Sigma3 and sigma4 domains of RNA polymerase sigma factors"/>
    <property type="match status" value="1"/>
</dbReference>
<name>A0A4Y1X0Q2_9BACT</name>
<sequence length="181" mass="21134">MENLNAHSADFRQFFLAHYETLCVRAFRLVHDRKLSEDIVQDVFLMLWERREEIDFSRPVLPYLMTAVRNRSIDCLRSRKSHGEGSCGLDTLDGYVRRLVADRCEGEFDLSWLRHEIDDGVSQLSEQCRRVFLLSRKAGLKNREIAEQLNISVKAVEKHIGMALSKLRLRLSRSGFFSLFL</sequence>
<dbReference type="NCBIfam" id="TIGR02937">
    <property type="entry name" value="sigma70-ECF"/>
    <property type="match status" value="1"/>
</dbReference>
<dbReference type="GO" id="GO:0016987">
    <property type="term" value="F:sigma factor activity"/>
    <property type="evidence" value="ECO:0007669"/>
    <property type="project" value="UniProtKB-KW"/>
</dbReference>
<dbReference type="GeneID" id="98673345"/>
<evidence type="ECO:0000256" key="3">
    <source>
        <dbReference type="ARBA" id="ARBA00023082"/>
    </source>
</evidence>
<dbReference type="InterPro" id="IPR039425">
    <property type="entry name" value="RNA_pol_sigma-70-like"/>
</dbReference>
<dbReference type="GO" id="GO:0000428">
    <property type="term" value="C:DNA-directed RNA polymerase complex"/>
    <property type="evidence" value="ECO:0007669"/>
    <property type="project" value="UniProtKB-KW"/>
</dbReference>
<organism evidence="6 7">
    <name type="scientific">Alistipes dispar</name>
    <dbReference type="NCBI Taxonomy" id="2585119"/>
    <lineage>
        <taxon>Bacteria</taxon>
        <taxon>Pseudomonadati</taxon>
        <taxon>Bacteroidota</taxon>
        <taxon>Bacteroidia</taxon>
        <taxon>Bacteroidales</taxon>
        <taxon>Rikenellaceae</taxon>
        <taxon>Alistipes</taxon>
    </lineage>
</organism>
<dbReference type="InterPro" id="IPR036388">
    <property type="entry name" value="WH-like_DNA-bd_sf"/>
</dbReference>
<keyword evidence="3" id="KW-0731">Sigma factor</keyword>
<dbReference type="Pfam" id="PF04542">
    <property type="entry name" value="Sigma70_r2"/>
    <property type="match status" value="1"/>
</dbReference>
<evidence type="ECO:0000256" key="2">
    <source>
        <dbReference type="ARBA" id="ARBA00023015"/>
    </source>
</evidence>
<dbReference type="SMART" id="SM00421">
    <property type="entry name" value="HTH_LUXR"/>
    <property type="match status" value="1"/>
</dbReference>
<reference evidence="7" key="1">
    <citation type="submission" date="2019-06" db="EMBL/GenBank/DDBJ databases">
        <title>Alistipes onderdonkii subsp. vulgaris subsp. nov., Alistipes dispar sp. nov. and Alistipes communis sp. nov., isolated from human faeces, and creation of Alistipes onderdonkii subsp. onderdonkii subsp. nov.</title>
        <authorList>
            <person name="Sakamoto M."/>
            <person name="Ikeyama N."/>
            <person name="Ogata Y."/>
            <person name="Suda W."/>
            <person name="Iino T."/>
            <person name="Hattori M."/>
            <person name="Ohkuma M."/>
        </authorList>
    </citation>
    <scope>NUCLEOTIDE SEQUENCE [LARGE SCALE GENOMIC DNA]</scope>
    <source>
        <strain evidence="7">5CPEGH6</strain>
    </source>
</reference>
<dbReference type="GO" id="GO:0003677">
    <property type="term" value="F:DNA binding"/>
    <property type="evidence" value="ECO:0007669"/>
    <property type="project" value="InterPro"/>
</dbReference>
<dbReference type="KEGG" id="ada:A5CPEGH6_13680"/>
<dbReference type="Proteomes" id="UP000319374">
    <property type="component" value="Chromosome"/>
</dbReference>
<comment type="similarity">
    <text evidence="1">Belongs to the sigma-70 factor family. ECF subfamily.</text>
</comment>
<evidence type="ECO:0000313" key="6">
    <source>
        <dbReference type="EMBL" id="BBL06730.1"/>
    </source>
</evidence>
<feature type="domain" description="HTH luxR-type" evidence="5">
    <location>
        <begin position="121"/>
        <end position="180"/>
    </location>
</feature>
<dbReference type="InterPro" id="IPR013325">
    <property type="entry name" value="RNA_pol_sigma_r2"/>
</dbReference>
<dbReference type="AlphaFoldDB" id="A0A4Y1X0Q2"/>
<keyword evidence="6" id="KW-0240">DNA-directed RNA polymerase</keyword>
<dbReference type="Pfam" id="PF08281">
    <property type="entry name" value="Sigma70_r4_2"/>
    <property type="match status" value="1"/>
</dbReference>
<evidence type="ECO:0000313" key="7">
    <source>
        <dbReference type="Proteomes" id="UP000319374"/>
    </source>
</evidence>
<keyword evidence="2" id="KW-0805">Transcription regulation</keyword>
<evidence type="ECO:0000259" key="5">
    <source>
        <dbReference type="SMART" id="SM00421"/>
    </source>
</evidence>
<dbReference type="InterPro" id="IPR000792">
    <property type="entry name" value="Tscrpt_reg_LuxR_C"/>
</dbReference>
<dbReference type="InterPro" id="IPR013249">
    <property type="entry name" value="RNA_pol_sigma70_r4_t2"/>
</dbReference>
<accession>A0A4Y1X0Q2</accession>
<proteinExistence type="inferred from homology"/>
<dbReference type="OrthoDB" id="9782991at2"/>
<dbReference type="InterPro" id="IPR007627">
    <property type="entry name" value="RNA_pol_sigma70_r2"/>
</dbReference>
<dbReference type="EMBL" id="AP019736">
    <property type="protein sequence ID" value="BBL06730.1"/>
    <property type="molecule type" value="Genomic_DNA"/>
</dbReference>
<dbReference type="InterPro" id="IPR013324">
    <property type="entry name" value="RNA_pol_sigma_r3/r4-like"/>
</dbReference>
<dbReference type="PANTHER" id="PTHR43133:SF46">
    <property type="entry name" value="RNA POLYMERASE SIGMA-70 FACTOR ECF SUBFAMILY"/>
    <property type="match status" value="1"/>
</dbReference>
<evidence type="ECO:0000256" key="1">
    <source>
        <dbReference type="ARBA" id="ARBA00010641"/>
    </source>
</evidence>
<dbReference type="RefSeq" id="WP_141428517.1">
    <property type="nucleotide sequence ID" value="NZ_AP019736.1"/>
</dbReference>
<dbReference type="NCBIfam" id="TIGR02985">
    <property type="entry name" value="Sig70_bacteroi1"/>
    <property type="match status" value="1"/>
</dbReference>
<dbReference type="PANTHER" id="PTHR43133">
    <property type="entry name" value="RNA POLYMERASE ECF-TYPE SIGMA FACTO"/>
    <property type="match status" value="1"/>
</dbReference>
<dbReference type="InterPro" id="IPR014327">
    <property type="entry name" value="RNA_pol_sigma70_bacteroid"/>
</dbReference>